<keyword evidence="1" id="KW-0812">Transmembrane</keyword>
<proteinExistence type="predicted"/>
<gene>
    <name evidence="2" type="ORF">g.19462</name>
</gene>
<dbReference type="AlphaFoldDB" id="A0A1B6CXT8"/>
<name>A0A1B6CXT8_9HEMI</name>
<keyword evidence="1" id="KW-1133">Transmembrane helix</keyword>
<dbReference type="EMBL" id="GEDC01019011">
    <property type="protein sequence ID" value="JAS18287.1"/>
    <property type="molecule type" value="Transcribed_RNA"/>
</dbReference>
<organism evidence="2">
    <name type="scientific">Clastoptera arizonana</name>
    <name type="common">Arizona spittle bug</name>
    <dbReference type="NCBI Taxonomy" id="38151"/>
    <lineage>
        <taxon>Eukaryota</taxon>
        <taxon>Metazoa</taxon>
        <taxon>Ecdysozoa</taxon>
        <taxon>Arthropoda</taxon>
        <taxon>Hexapoda</taxon>
        <taxon>Insecta</taxon>
        <taxon>Pterygota</taxon>
        <taxon>Neoptera</taxon>
        <taxon>Paraneoptera</taxon>
        <taxon>Hemiptera</taxon>
        <taxon>Auchenorrhyncha</taxon>
        <taxon>Cercopoidea</taxon>
        <taxon>Clastopteridae</taxon>
        <taxon>Clastoptera</taxon>
    </lineage>
</organism>
<feature type="transmembrane region" description="Helical" evidence="1">
    <location>
        <begin position="67"/>
        <end position="92"/>
    </location>
</feature>
<accession>A0A1B6CXT8</accession>
<sequence length="164" mass="18259">MSNIGAIKWTPIYETINKTLNNKTLLRQLENKEIMHSDFLITATFIGTLAFYSILHQHNKAIVTSLLSMGCLILTAFLLLIFGPILLLLVVYRQIAKLIISRTCSKGIFAGLMDGVDAFWAVESHSSYSVINVLATTNFNLTGSTNYNNSKHRCCVSNDLEITV</sequence>
<feature type="transmembrane region" description="Helical" evidence="1">
    <location>
        <begin position="37"/>
        <end position="55"/>
    </location>
</feature>
<evidence type="ECO:0000256" key="1">
    <source>
        <dbReference type="SAM" id="Phobius"/>
    </source>
</evidence>
<evidence type="ECO:0000313" key="2">
    <source>
        <dbReference type="EMBL" id="JAS18287.1"/>
    </source>
</evidence>
<keyword evidence="1" id="KW-0472">Membrane</keyword>
<protein>
    <submittedName>
        <fullName evidence="2">Uncharacterized protein</fullName>
    </submittedName>
</protein>
<reference evidence="2" key="1">
    <citation type="submission" date="2015-12" db="EMBL/GenBank/DDBJ databases">
        <title>De novo transcriptome assembly of four potential Pierce s Disease insect vectors from Arizona vineyards.</title>
        <authorList>
            <person name="Tassone E.E."/>
        </authorList>
    </citation>
    <scope>NUCLEOTIDE SEQUENCE</scope>
</reference>